<evidence type="ECO:0000256" key="7">
    <source>
        <dbReference type="PIRSR" id="PIRSR006621-2"/>
    </source>
</evidence>
<evidence type="ECO:0000256" key="5">
    <source>
        <dbReference type="PIRNR" id="PIRNR006621"/>
    </source>
</evidence>
<comment type="similarity">
    <text evidence="5">Belongs to the dus family.</text>
</comment>
<evidence type="ECO:0000256" key="6">
    <source>
        <dbReference type="PIRSR" id="PIRSR006621-1"/>
    </source>
</evidence>
<accession>A0A2W5TRU7</accession>
<evidence type="ECO:0000256" key="3">
    <source>
        <dbReference type="ARBA" id="ARBA00022694"/>
    </source>
</evidence>
<dbReference type="AlphaFoldDB" id="A0A2W5TRU7"/>
<keyword evidence="7" id="KW-0547">Nucleotide-binding</keyword>
<evidence type="ECO:0000256" key="2">
    <source>
        <dbReference type="ARBA" id="ARBA00022643"/>
    </source>
</evidence>
<dbReference type="InterPro" id="IPR001269">
    <property type="entry name" value="DUS_fam"/>
</dbReference>
<reference evidence="9 10" key="1">
    <citation type="submission" date="2017-08" db="EMBL/GenBank/DDBJ databases">
        <title>Infants hospitalized years apart are colonized by the same room-sourced microbial strains.</title>
        <authorList>
            <person name="Brooks B."/>
            <person name="Olm M.R."/>
            <person name="Firek B.A."/>
            <person name="Baker R."/>
            <person name="Thomas B.C."/>
            <person name="Morowitz M.J."/>
            <person name="Banfield J.F."/>
        </authorList>
    </citation>
    <scope>NUCLEOTIDE SEQUENCE [LARGE SCALE GENOMIC DNA]</scope>
    <source>
        <strain evidence="9">S2_003_000_R2_14</strain>
    </source>
</reference>
<dbReference type="CDD" id="cd02801">
    <property type="entry name" value="DUS_like_FMN"/>
    <property type="match status" value="1"/>
</dbReference>
<feature type="domain" description="DUS-like FMN-binding" evidence="8">
    <location>
        <begin position="14"/>
        <end position="275"/>
    </location>
</feature>
<protein>
    <recommendedName>
        <fullName evidence="5">tRNA-dihydrouridine synthase</fullName>
        <ecNumber evidence="5">1.3.1.-</ecNumber>
    </recommendedName>
</protein>
<feature type="binding site" evidence="7">
    <location>
        <position position="71"/>
    </location>
    <ligand>
        <name>FMN</name>
        <dbReference type="ChEBI" id="CHEBI:58210"/>
    </ligand>
</feature>
<dbReference type="EC" id="1.3.1.-" evidence="5"/>
<dbReference type="Pfam" id="PF01207">
    <property type="entry name" value="Dus"/>
    <property type="match status" value="1"/>
</dbReference>
<dbReference type="GO" id="GO:0050660">
    <property type="term" value="F:flavin adenine dinucleotide binding"/>
    <property type="evidence" value="ECO:0007669"/>
    <property type="project" value="InterPro"/>
</dbReference>
<comment type="caution">
    <text evidence="9">The sequence shown here is derived from an EMBL/GenBank/DDBJ whole genome shotgun (WGS) entry which is preliminary data.</text>
</comment>
<dbReference type="Proteomes" id="UP000249061">
    <property type="component" value="Unassembled WGS sequence"/>
</dbReference>
<feature type="active site" description="Proton donor" evidence="6">
    <location>
        <position position="105"/>
    </location>
</feature>
<dbReference type="InterPro" id="IPR035587">
    <property type="entry name" value="DUS-like_FMN-bd"/>
</dbReference>
<keyword evidence="3 5" id="KW-0819">tRNA processing</keyword>
<comment type="cofactor">
    <cofactor evidence="5 7">
        <name>FMN</name>
        <dbReference type="ChEBI" id="CHEBI:58210"/>
    </cofactor>
</comment>
<evidence type="ECO:0000256" key="4">
    <source>
        <dbReference type="ARBA" id="ARBA00023002"/>
    </source>
</evidence>
<dbReference type="GO" id="GO:0017150">
    <property type="term" value="F:tRNA dihydrouridine synthase activity"/>
    <property type="evidence" value="ECO:0007669"/>
    <property type="project" value="InterPro"/>
</dbReference>
<feature type="binding site" evidence="7">
    <location>
        <position position="182"/>
    </location>
    <ligand>
        <name>FMN</name>
        <dbReference type="ChEBI" id="CHEBI:58210"/>
    </ligand>
</feature>
<dbReference type="GO" id="GO:0003723">
    <property type="term" value="F:RNA binding"/>
    <property type="evidence" value="ECO:0007669"/>
    <property type="project" value="TreeGrafter"/>
</dbReference>
<dbReference type="PIRSF" id="PIRSF006621">
    <property type="entry name" value="Dus"/>
    <property type="match status" value="1"/>
</dbReference>
<evidence type="ECO:0000259" key="8">
    <source>
        <dbReference type="Pfam" id="PF01207"/>
    </source>
</evidence>
<evidence type="ECO:0000256" key="1">
    <source>
        <dbReference type="ARBA" id="ARBA00022630"/>
    </source>
</evidence>
<feature type="binding site" evidence="7">
    <location>
        <position position="150"/>
    </location>
    <ligand>
        <name>FMN</name>
        <dbReference type="ChEBI" id="CHEBI:58210"/>
    </ligand>
</feature>
<dbReference type="InterPro" id="IPR013785">
    <property type="entry name" value="Aldolase_TIM"/>
</dbReference>
<dbReference type="PANTHER" id="PTHR45846:SF1">
    <property type="entry name" value="TRNA-DIHYDROURIDINE(47) SYNTHASE [NAD(P)(+)]-LIKE"/>
    <property type="match status" value="1"/>
</dbReference>
<evidence type="ECO:0000313" key="9">
    <source>
        <dbReference type="EMBL" id="PZR16053.1"/>
    </source>
</evidence>
<dbReference type="EMBL" id="QFQP01000004">
    <property type="protein sequence ID" value="PZR16053.1"/>
    <property type="molecule type" value="Genomic_DNA"/>
</dbReference>
<proteinExistence type="inferred from homology"/>
<organism evidence="9 10">
    <name type="scientific">Archangium gephyra</name>
    <dbReference type="NCBI Taxonomy" id="48"/>
    <lineage>
        <taxon>Bacteria</taxon>
        <taxon>Pseudomonadati</taxon>
        <taxon>Myxococcota</taxon>
        <taxon>Myxococcia</taxon>
        <taxon>Myxococcales</taxon>
        <taxon>Cystobacterineae</taxon>
        <taxon>Archangiaceae</taxon>
        <taxon>Archangium</taxon>
    </lineage>
</organism>
<dbReference type="Gene3D" id="3.20.20.70">
    <property type="entry name" value="Aldolase class I"/>
    <property type="match status" value="1"/>
</dbReference>
<comment type="function">
    <text evidence="5">Catalyzes the synthesis of 5,6-dihydrouridine (D), a modified base found in the D-loop of most tRNAs, via the reduction of the C5-C6 double bond in target uridines.</text>
</comment>
<keyword evidence="4 5" id="KW-0560">Oxidoreductase</keyword>
<gene>
    <name evidence="9" type="ORF">DI536_07090</name>
</gene>
<feature type="binding site" evidence="7">
    <location>
        <begin position="237"/>
        <end position="238"/>
    </location>
    <ligand>
        <name>FMN</name>
        <dbReference type="ChEBI" id="CHEBI:58210"/>
    </ligand>
</feature>
<dbReference type="PANTHER" id="PTHR45846">
    <property type="entry name" value="TRNA-DIHYDROURIDINE(47) SYNTHASE [NAD(P)(+)]-LIKE"/>
    <property type="match status" value="1"/>
</dbReference>
<keyword evidence="1 5" id="KW-0285">Flavoprotein</keyword>
<sequence length="316" mass="34826">MLKLGRVELKNPFILAPMESVSDCAYRRVCWDRGAAFTWTEMIRARALARGNKSTAELIDTHDAEVPTGVQLMVANERELAEALTELEQLPQSKNVSAVDLNFGCPSPEVIRTGAGPALLKRRGKLAVIFETLAAWRSKTSLPIGFVGAKIRLGLNRMEQDQKVYLPIVELANQHLDYLIIHARHARQDSTTAPTWSAITEARARATIPIIGNGDVVTAEDWKRLSTETGAQGALIARGAIKSPFVFRGLTGAGSGLPTSHAEIDAAEAQYQELSKRWNTRPKFVEWHQEGFRRMRARLDGKVTTGPSMPANDNMS</sequence>
<name>A0A2W5TRU7_9BACT</name>
<evidence type="ECO:0000313" key="10">
    <source>
        <dbReference type="Proteomes" id="UP000249061"/>
    </source>
</evidence>
<keyword evidence="2 5" id="KW-0288">FMN</keyword>
<dbReference type="SUPFAM" id="SSF51395">
    <property type="entry name" value="FMN-linked oxidoreductases"/>
    <property type="match status" value="1"/>
</dbReference>